<keyword evidence="3" id="KW-1185">Reference proteome</keyword>
<gene>
    <name evidence="2" type="ORF">PoB_000318800</name>
</gene>
<keyword evidence="1" id="KW-1133">Transmembrane helix</keyword>
<name>A0AAV3Y216_9GAST</name>
<evidence type="ECO:0000313" key="3">
    <source>
        <dbReference type="Proteomes" id="UP000735302"/>
    </source>
</evidence>
<evidence type="ECO:0000256" key="1">
    <source>
        <dbReference type="SAM" id="Phobius"/>
    </source>
</evidence>
<dbReference type="Proteomes" id="UP000735302">
    <property type="component" value="Unassembled WGS sequence"/>
</dbReference>
<sequence>MKQNLQELGRQYQHQRAGAHGWVTYGNLKLLITMSFNNCTWPTQVSLNSTSLNFSAYFDGHESNISDVDVSNLTCGDEISQENIGALPGFFMVPQIPGWLSSLYLSMLCLSIIIGVPGNTLTVAAYARIRVRGLDSSDCVSVVLCPRTPGLE</sequence>
<organism evidence="2 3">
    <name type="scientific">Plakobranchus ocellatus</name>
    <dbReference type="NCBI Taxonomy" id="259542"/>
    <lineage>
        <taxon>Eukaryota</taxon>
        <taxon>Metazoa</taxon>
        <taxon>Spiralia</taxon>
        <taxon>Lophotrochozoa</taxon>
        <taxon>Mollusca</taxon>
        <taxon>Gastropoda</taxon>
        <taxon>Heterobranchia</taxon>
        <taxon>Euthyneura</taxon>
        <taxon>Panpulmonata</taxon>
        <taxon>Sacoglossa</taxon>
        <taxon>Placobranchoidea</taxon>
        <taxon>Plakobranchidae</taxon>
        <taxon>Plakobranchus</taxon>
    </lineage>
</organism>
<feature type="transmembrane region" description="Helical" evidence="1">
    <location>
        <begin position="103"/>
        <end position="127"/>
    </location>
</feature>
<evidence type="ECO:0008006" key="4">
    <source>
        <dbReference type="Google" id="ProtNLM"/>
    </source>
</evidence>
<keyword evidence="1" id="KW-0812">Transmembrane</keyword>
<comment type="caution">
    <text evidence="2">The sequence shown here is derived from an EMBL/GenBank/DDBJ whole genome shotgun (WGS) entry which is preliminary data.</text>
</comment>
<accession>A0AAV3Y216</accession>
<protein>
    <recommendedName>
        <fullName evidence="4">G-protein coupled receptors family 1 profile domain-containing protein</fullName>
    </recommendedName>
</protein>
<reference evidence="2 3" key="1">
    <citation type="journal article" date="2021" name="Elife">
        <title>Chloroplast acquisition without the gene transfer in kleptoplastic sea slugs, Plakobranchus ocellatus.</title>
        <authorList>
            <person name="Maeda T."/>
            <person name="Takahashi S."/>
            <person name="Yoshida T."/>
            <person name="Shimamura S."/>
            <person name="Takaki Y."/>
            <person name="Nagai Y."/>
            <person name="Toyoda A."/>
            <person name="Suzuki Y."/>
            <person name="Arimoto A."/>
            <person name="Ishii H."/>
            <person name="Satoh N."/>
            <person name="Nishiyama T."/>
            <person name="Hasebe M."/>
            <person name="Maruyama T."/>
            <person name="Minagawa J."/>
            <person name="Obokata J."/>
            <person name="Shigenobu S."/>
        </authorList>
    </citation>
    <scope>NUCLEOTIDE SEQUENCE [LARGE SCALE GENOMIC DNA]</scope>
</reference>
<keyword evidence="1" id="KW-0472">Membrane</keyword>
<dbReference type="AlphaFoldDB" id="A0AAV3Y216"/>
<evidence type="ECO:0000313" key="2">
    <source>
        <dbReference type="EMBL" id="GFN76682.1"/>
    </source>
</evidence>
<proteinExistence type="predicted"/>
<dbReference type="EMBL" id="BLXT01000407">
    <property type="protein sequence ID" value="GFN76682.1"/>
    <property type="molecule type" value="Genomic_DNA"/>
</dbReference>